<comment type="caution">
    <text evidence="1">The sequence shown here is derived from an EMBL/GenBank/DDBJ whole genome shotgun (WGS) entry which is preliminary data.</text>
</comment>
<dbReference type="OrthoDB" id="1934719at2759"/>
<accession>A0A9P1EL46</accession>
<gene>
    <name evidence="1" type="ORF">CEURO_LOCUS19375</name>
</gene>
<dbReference type="AlphaFoldDB" id="A0A9P1EL46"/>
<dbReference type="PANTHER" id="PTHR46890">
    <property type="entry name" value="NON-LTR RETROLELEMENT REVERSE TRANSCRIPTASE-LIKE PROTEIN-RELATED"/>
    <property type="match status" value="1"/>
</dbReference>
<sequence length="146" mass="16082">MEFVEFYTKLFGTHYPTTGLDPSIVTSGNILPLDAVEGLVTPITDLEIKEALFDIGDNKAPGPDGYTSAFFKHNWHLVGHEFILAVKGFFGSGKLLKQLNHTLIALIPKTTHSPTASDFRPISCTNVIYKVITKILAKRLIPCLPN</sequence>
<evidence type="ECO:0008006" key="3">
    <source>
        <dbReference type="Google" id="ProtNLM"/>
    </source>
</evidence>
<organism evidence="1 2">
    <name type="scientific">Cuscuta europaea</name>
    <name type="common">European dodder</name>
    <dbReference type="NCBI Taxonomy" id="41803"/>
    <lineage>
        <taxon>Eukaryota</taxon>
        <taxon>Viridiplantae</taxon>
        <taxon>Streptophyta</taxon>
        <taxon>Embryophyta</taxon>
        <taxon>Tracheophyta</taxon>
        <taxon>Spermatophyta</taxon>
        <taxon>Magnoliopsida</taxon>
        <taxon>eudicotyledons</taxon>
        <taxon>Gunneridae</taxon>
        <taxon>Pentapetalae</taxon>
        <taxon>asterids</taxon>
        <taxon>lamiids</taxon>
        <taxon>Solanales</taxon>
        <taxon>Convolvulaceae</taxon>
        <taxon>Cuscuteae</taxon>
        <taxon>Cuscuta</taxon>
        <taxon>Cuscuta subgen. Cuscuta</taxon>
    </lineage>
</organism>
<dbReference type="InterPro" id="IPR052343">
    <property type="entry name" value="Retrotransposon-Effector_Assoc"/>
</dbReference>
<name>A0A9P1EL46_CUSEU</name>
<keyword evidence="2" id="KW-1185">Reference proteome</keyword>
<dbReference type="EMBL" id="CAMAPE010000057">
    <property type="protein sequence ID" value="CAH9111762.1"/>
    <property type="molecule type" value="Genomic_DNA"/>
</dbReference>
<reference evidence="1" key="1">
    <citation type="submission" date="2022-07" db="EMBL/GenBank/DDBJ databases">
        <authorList>
            <person name="Macas J."/>
            <person name="Novak P."/>
            <person name="Neumann P."/>
        </authorList>
    </citation>
    <scope>NUCLEOTIDE SEQUENCE</scope>
</reference>
<dbReference type="PANTHER" id="PTHR46890:SF48">
    <property type="entry name" value="RNA-DIRECTED DNA POLYMERASE"/>
    <property type="match status" value="1"/>
</dbReference>
<evidence type="ECO:0000313" key="2">
    <source>
        <dbReference type="Proteomes" id="UP001152484"/>
    </source>
</evidence>
<evidence type="ECO:0000313" key="1">
    <source>
        <dbReference type="EMBL" id="CAH9111762.1"/>
    </source>
</evidence>
<proteinExistence type="predicted"/>
<dbReference type="Proteomes" id="UP001152484">
    <property type="component" value="Unassembled WGS sequence"/>
</dbReference>
<feature type="non-terminal residue" evidence="1">
    <location>
        <position position="146"/>
    </location>
</feature>
<protein>
    <recommendedName>
        <fullName evidence="3">Reverse transcriptase domain-containing protein</fullName>
    </recommendedName>
</protein>